<dbReference type="SUPFAM" id="SSF47384">
    <property type="entry name" value="Homodimeric domain of signal transducing histidine kinase"/>
    <property type="match status" value="1"/>
</dbReference>
<sequence>MIKSLFISLKKISIVGEVDKYPLEQRVLNGISLIGGIATILSGFLIDKLILPAPLYYTLLFVGVLISSAFYLSRFQNRFLTALLVFTASLTTLLFVDWYLNGGVEGILLTSFIVHLVVFIQCFPRKYYSQLIIGEILIISCFIFLEFNFSHIRISDVVPKELRIVHWVMMSFFTTSILILFKNQYKKWEERLLEKEKALANALEKEQVQNKVKEEFISMISHQFRTPLTVIRSSTELLELSASAVKSEFEEKRSRKQFSNVYSAIDSLTNMMEGVIFYNRIKNKEIEFFPTKINAVSFISSTIKNYPLKNALSLENFKVEGTPCEVSIDPNLMEVCISNLLSNALKFSEPLPVIAITIIFKEDNLNIIISDNGIGIPQNESSRIFDPFFRASNAKNIKGTGIGLTITQLLIELHKGKITIESKENEGTKVVVSLPTTDLPNLNFTTLTQSSNEKN</sequence>
<dbReference type="InterPro" id="IPR050736">
    <property type="entry name" value="Sensor_HK_Regulatory"/>
</dbReference>
<protein>
    <recommendedName>
        <fullName evidence="2">histidine kinase</fullName>
        <ecNumber evidence="2">2.7.13.3</ecNumber>
    </recommendedName>
</protein>
<feature type="transmembrane region" description="Helical" evidence="7">
    <location>
        <begin position="131"/>
        <end position="152"/>
    </location>
</feature>
<evidence type="ECO:0000256" key="2">
    <source>
        <dbReference type="ARBA" id="ARBA00012438"/>
    </source>
</evidence>
<organism evidence="9 10">
    <name type="scientific">Sediminitomix flava</name>
    <dbReference type="NCBI Taxonomy" id="379075"/>
    <lineage>
        <taxon>Bacteria</taxon>
        <taxon>Pseudomonadati</taxon>
        <taxon>Bacteroidota</taxon>
        <taxon>Cytophagia</taxon>
        <taxon>Cytophagales</taxon>
        <taxon>Flammeovirgaceae</taxon>
        <taxon>Sediminitomix</taxon>
    </lineage>
</organism>
<dbReference type="AlphaFoldDB" id="A0A315ZE57"/>
<reference evidence="9 10" key="1">
    <citation type="submission" date="2018-03" db="EMBL/GenBank/DDBJ databases">
        <title>Genomic Encyclopedia of Archaeal and Bacterial Type Strains, Phase II (KMG-II): from individual species to whole genera.</title>
        <authorList>
            <person name="Goeker M."/>
        </authorList>
    </citation>
    <scope>NUCLEOTIDE SEQUENCE [LARGE SCALE GENOMIC DNA]</scope>
    <source>
        <strain evidence="9 10">DSM 28229</strain>
    </source>
</reference>
<dbReference type="InterPro" id="IPR003594">
    <property type="entry name" value="HATPase_dom"/>
</dbReference>
<name>A0A315ZE57_SEDFL</name>
<keyword evidence="6" id="KW-0902">Two-component regulatory system</keyword>
<feature type="transmembrane region" description="Helical" evidence="7">
    <location>
        <begin position="27"/>
        <end position="46"/>
    </location>
</feature>
<evidence type="ECO:0000313" key="9">
    <source>
        <dbReference type="EMBL" id="PWJ43024.1"/>
    </source>
</evidence>
<evidence type="ECO:0000256" key="4">
    <source>
        <dbReference type="ARBA" id="ARBA00022679"/>
    </source>
</evidence>
<keyword evidence="3" id="KW-0597">Phosphoprotein</keyword>
<dbReference type="InterPro" id="IPR003661">
    <property type="entry name" value="HisK_dim/P_dom"/>
</dbReference>
<evidence type="ECO:0000313" key="10">
    <source>
        <dbReference type="Proteomes" id="UP000245535"/>
    </source>
</evidence>
<dbReference type="CDD" id="cd00075">
    <property type="entry name" value="HATPase"/>
    <property type="match status" value="1"/>
</dbReference>
<evidence type="ECO:0000256" key="5">
    <source>
        <dbReference type="ARBA" id="ARBA00022777"/>
    </source>
</evidence>
<accession>A0A315ZE57</accession>
<dbReference type="SUPFAM" id="SSF55874">
    <property type="entry name" value="ATPase domain of HSP90 chaperone/DNA topoisomerase II/histidine kinase"/>
    <property type="match status" value="1"/>
</dbReference>
<dbReference type="FunFam" id="3.30.565.10:FF:000006">
    <property type="entry name" value="Sensor histidine kinase WalK"/>
    <property type="match status" value="1"/>
</dbReference>
<evidence type="ECO:0000256" key="6">
    <source>
        <dbReference type="ARBA" id="ARBA00023012"/>
    </source>
</evidence>
<dbReference type="Gene3D" id="1.10.287.130">
    <property type="match status" value="1"/>
</dbReference>
<dbReference type="InterPro" id="IPR036097">
    <property type="entry name" value="HisK_dim/P_sf"/>
</dbReference>
<dbReference type="Pfam" id="PF02518">
    <property type="entry name" value="HATPase_c"/>
    <property type="match status" value="1"/>
</dbReference>
<dbReference type="OrthoDB" id="9810447at2"/>
<dbReference type="EMBL" id="QGDO01000002">
    <property type="protein sequence ID" value="PWJ43024.1"/>
    <property type="molecule type" value="Genomic_DNA"/>
</dbReference>
<keyword evidence="7" id="KW-0472">Membrane</keyword>
<gene>
    <name evidence="9" type="ORF">BC781_102571</name>
</gene>
<keyword evidence="7" id="KW-0812">Transmembrane</keyword>
<evidence type="ECO:0000256" key="7">
    <source>
        <dbReference type="SAM" id="Phobius"/>
    </source>
</evidence>
<evidence type="ECO:0000256" key="1">
    <source>
        <dbReference type="ARBA" id="ARBA00000085"/>
    </source>
</evidence>
<dbReference type="PRINTS" id="PR00344">
    <property type="entry name" value="BCTRLSENSOR"/>
</dbReference>
<keyword evidence="4" id="KW-0808">Transferase</keyword>
<keyword evidence="5 9" id="KW-0418">Kinase</keyword>
<dbReference type="PANTHER" id="PTHR43711">
    <property type="entry name" value="TWO-COMPONENT HISTIDINE KINASE"/>
    <property type="match status" value="1"/>
</dbReference>
<dbReference type="PROSITE" id="PS50109">
    <property type="entry name" value="HIS_KIN"/>
    <property type="match status" value="1"/>
</dbReference>
<keyword evidence="7" id="KW-1133">Transmembrane helix</keyword>
<dbReference type="InterPro" id="IPR004358">
    <property type="entry name" value="Sig_transdc_His_kin-like_C"/>
</dbReference>
<feature type="domain" description="Histidine kinase" evidence="8">
    <location>
        <begin position="219"/>
        <end position="438"/>
    </location>
</feature>
<dbReference type="Pfam" id="PF00512">
    <property type="entry name" value="HisKA"/>
    <property type="match status" value="1"/>
</dbReference>
<dbReference type="Gene3D" id="3.30.565.10">
    <property type="entry name" value="Histidine kinase-like ATPase, C-terminal domain"/>
    <property type="match status" value="1"/>
</dbReference>
<evidence type="ECO:0000259" key="8">
    <source>
        <dbReference type="PROSITE" id="PS50109"/>
    </source>
</evidence>
<dbReference type="EC" id="2.7.13.3" evidence="2"/>
<keyword evidence="10" id="KW-1185">Reference proteome</keyword>
<dbReference type="GO" id="GO:0000155">
    <property type="term" value="F:phosphorelay sensor kinase activity"/>
    <property type="evidence" value="ECO:0007669"/>
    <property type="project" value="InterPro"/>
</dbReference>
<dbReference type="RefSeq" id="WP_109617218.1">
    <property type="nucleotide sequence ID" value="NZ_QGDO01000002.1"/>
</dbReference>
<feature type="transmembrane region" description="Helical" evidence="7">
    <location>
        <begin position="52"/>
        <end position="72"/>
    </location>
</feature>
<dbReference type="Proteomes" id="UP000245535">
    <property type="component" value="Unassembled WGS sequence"/>
</dbReference>
<dbReference type="PANTHER" id="PTHR43711:SF26">
    <property type="entry name" value="SENSOR HISTIDINE KINASE RCSC"/>
    <property type="match status" value="1"/>
</dbReference>
<feature type="transmembrane region" description="Helical" evidence="7">
    <location>
        <begin position="164"/>
        <end position="181"/>
    </location>
</feature>
<comment type="caution">
    <text evidence="9">The sequence shown here is derived from an EMBL/GenBank/DDBJ whole genome shotgun (WGS) entry which is preliminary data.</text>
</comment>
<dbReference type="InterPro" id="IPR036890">
    <property type="entry name" value="HATPase_C_sf"/>
</dbReference>
<dbReference type="SMART" id="SM00387">
    <property type="entry name" value="HATPase_c"/>
    <property type="match status" value="1"/>
</dbReference>
<dbReference type="InterPro" id="IPR005467">
    <property type="entry name" value="His_kinase_dom"/>
</dbReference>
<feature type="transmembrane region" description="Helical" evidence="7">
    <location>
        <begin position="106"/>
        <end position="124"/>
    </location>
</feature>
<dbReference type="SMART" id="SM00388">
    <property type="entry name" value="HisKA"/>
    <property type="match status" value="1"/>
</dbReference>
<evidence type="ECO:0000256" key="3">
    <source>
        <dbReference type="ARBA" id="ARBA00022553"/>
    </source>
</evidence>
<proteinExistence type="predicted"/>
<dbReference type="CDD" id="cd00082">
    <property type="entry name" value="HisKA"/>
    <property type="match status" value="1"/>
</dbReference>
<comment type="catalytic activity">
    <reaction evidence="1">
        <text>ATP + protein L-histidine = ADP + protein N-phospho-L-histidine.</text>
        <dbReference type="EC" id="2.7.13.3"/>
    </reaction>
</comment>
<feature type="transmembrane region" description="Helical" evidence="7">
    <location>
        <begin position="79"/>
        <end position="100"/>
    </location>
</feature>